<accession>A0ABV4VUZ2</accession>
<keyword evidence="1" id="KW-0732">Signal</keyword>
<dbReference type="PROSITE" id="PS51257">
    <property type="entry name" value="PROKAR_LIPOPROTEIN"/>
    <property type="match status" value="1"/>
</dbReference>
<evidence type="ECO:0000256" key="1">
    <source>
        <dbReference type="SAM" id="SignalP"/>
    </source>
</evidence>
<evidence type="ECO:0008006" key="4">
    <source>
        <dbReference type="Google" id="ProtNLM"/>
    </source>
</evidence>
<protein>
    <recommendedName>
        <fullName evidence="4">Lipoprotein</fullName>
    </recommendedName>
</protein>
<evidence type="ECO:0000313" key="2">
    <source>
        <dbReference type="EMBL" id="MFB2652777.1"/>
    </source>
</evidence>
<feature type="signal peptide" evidence="1">
    <location>
        <begin position="1"/>
        <end position="26"/>
    </location>
</feature>
<proteinExistence type="predicted"/>
<keyword evidence="3" id="KW-1185">Reference proteome</keyword>
<sequence>MKTQYLSILLISIGILLGGCGSEADAGTVKPALQKVAYVVAGVAQNVGDVWTVGEAALSAPQELAKRINIGLSLYAAFGPSIKEHNGKAILDQAPYDRGLRPPVIYNTNGIKALTGVELPCARVIEDWGDGSNIITCLDSKDNDIGRLVVDGQWGKIWASIEGAQIVQDFQFVTDIEWVADTLEDHSQVVFTVDLGGIILTGDEIPQVSELYGRIINLKDGQQTEKFDEKFEFQKT</sequence>
<dbReference type="RefSeq" id="WP_374918940.1">
    <property type="nucleotide sequence ID" value="NZ_JBHFGJ010000003.1"/>
</dbReference>
<organism evidence="2 3">
    <name type="scientific">Shewanella seohaensis</name>
    <dbReference type="NCBI Taxonomy" id="755175"/>
    <lineage>
        <taxon>Bacteria</taxon>
        <taxon>Pseudomonadati</taxon>
        <taxon>Pseudomonadota</taxon>
        <taxon>Gammaproteobacteria</taxon>
        <taxon>Alteromonadales</taxon>
        <taxon>Shewanellaceae</taxon>
        <taxon>Shewanella</taxon>
    </lineage>
</organism>
<evidence type="ECO:0000313" key="3">
    <source>
        <dbReference type="Proteomes" id="UP001576726"/>
    </source>
</evidence>
<comment type="caution">
    <text evidence="2">The sequence shown here is derived from an EMBL/GenBank/DDBJ whole genome shotgun (WGS) entry which is preliminary data.</text>
</comment>
<feature type="chain" id="PRO_5045768787" description="Lipoprotein" evidence="1">
    <location>
        <begin position="27"/>
        <end position="236"/>
    </location>
</feature>
<dbReference type="EMBL" id="JBHFGJ010000003">
    <property type="protein sequence ID" value="MFB2652777.1"/>
    <property type="molecule type" value="Genomic_DNA"/>
</dbReference>
<reference evidence="2 3" key="1">
    <citation type="submission" date="2024-09" db="EMBL/GenBank/DDBJ databases">
        <authorList>
            <person name="Zhang Y."/>
        </authorList>
    </citation>
    <scope>NUCLEOTIDE SEQUENCE [LARGE SCALE GENOMIC DNA]</scope>
    <source>
        <strain evidence="2 3">SH314</strain>
    </source>
</reference>
<gene>
    <name evidence="2" type="ORF">ACE02L_08495</name>
</gene>
<dbReference type="Proteomes" id="UP001576726">
    <property type="component" value="Unassembled WGS sequence"/>
</dbReference>
<name>A0ABV4VUZ2_9GAMM</name>